<comment type="similarity">
    <text evidence="2 11">Belongs to the UPRTase family.</text>
</comment>
<evidence type="ECO:0000256" key="4">
    <source>
        <dbReference type="ARBA" id="ARBA00022533"/>
    </source>
</evidence>
<dbReference type="RefSeq" id="WP_380165059.1">
    <property type="nucleotide sequence ID" value="NZ_JBHTNU010000008.1"/>
</dbReference>
<dbReference type="PANTHER" id="PTHR32315">
    <property type="entry name" value="ADENINE PHOSPHORIBOSYLTRANSFERASE"/>
    <property type="match status" value="1"/>
</dbReference>
<feature type="binding site" evidence="11">
    <location>
        <position position="200"/>
    </location>
    <ligand>
        <name>5-phospho-alpha-D-ribose 1-diphosphate</name>
        <dbReference type="ChEBI" id="CHEBI:58017"/>
    </ligand>
</feature>
<feature type="binding site" evidence="11">
    <location>
        <position position="79"/>
    </location>
    <ligand>
        <name>5-phospho-alpha-D-ribose 1-diphosphate</name>
        <dbReference type="ChEBI" id="CHEBI:58017"/>
    </ligand>
</feature>
<dbReference type="Proteomes" id="UP001597282">
    <property type="component" value="Unassembled WGS sequence"/>
</dbReference>
<dbReference type="InterPro" id="IPR029057">
    <property type="entry name" value="PRTase-like"/>
</dbReference>
<evidence type="ECO:0000313" key="13">
    <source>
        <dbReference type="EMBL" id="MFD1427230.1"/>
    </source>
</evidence>
<feature type="domain" description="Phosphoribosyltransferase" evidence="12">
    <location>
        <begin position="6"/>
        <end position="208"/>
    </location>
</feature>
<comment type="function">
    <text evidence="11">Catalyzes the conversion of uracil and 5-phospho-alpha-D-ribose 1-diphosphate (PRPP) to UMP and diphosphate.</text>
</comment>
<keyword evidence="6 11" id="KW-0808">Transferase</keyword>
<dbReference type="InterPro" id="IPR034332">
    <property type="entry name" value="Upp_B"/>
</dbReference>
<evidence type="ECO:0000259" key="12">
    <source>
        <dbReference type="Pfam" id="PF14681"/>
    </source>
</evidence>
<dbReference type="NCBIfam" id="TIGR01091">
    <property type="entry name" value="upp"/>
    <property type="match status" value="1"/>
</dbReference>
<dbReference type="InterPro" id="IPR005765">
    <property type="entry name" value="UPRT"/>
</dbReference>
<keyword evidence="8 11" id="KW-0460">Magnesium</keyword>
<dbReference type="Pfam" id="PF14681">
    <property type="entry name" value="UPRTase"/>
    <property type="match status" value="1"/>
</dbReference>
<dbReference type="InterPro" id="IPR000836">
    <property type="entry name" value="PRTase_dom"/>
</dbReference>
<comment type="pathway">
    <text evidence="1 11">Pyrimidine metabolism; UMP biosynthesis via salvage pathway; UMP from uracil: step 1/1.</text>
</comment>
<evidence type="ECO:0000256" key="7">
    <source>
        <dbReference type="ARBA" id="ARBA00022741"/>
    </source>
</evidence>
<dbReference type="SUPFAM" id="SSF53271">
    <property type="entry name" value="PRTase-like"/>
    <property type="match status" value="1"/>
</dbReference>
<dbReference type="InterPro" id="IPR050054">
    <property type="entry name" value="UPRTase/APRTase"/>
</dbReference>
<comment type="cofactor">
    <cofactor evidence="11">
        <name>Mg(2+)</name>
        <dbReference type="ChEBI" id="CHEBI:18420"/>
    </cofactor>
    <text evidence="11">Binds 1 Mg(2+) ion per subunit. The magnesium is bound as Mg-PRPP.</text>
</comment>
<feature type="binding site" evidence="11">
    <location>
        <begin position="131"/>
        <end position="139"/>
    </location>
    <ligand>
        <name>5-phospho-alpha-D-ribose 1-diphosphate</name>
        <dbReference type="ChEBI" id="CHEBI:58017"/>
    </ligand>
</feature>
<dbReference type="EC" id="2.4.2.9" evidence="3 11"/>
<protein>
    <recommendedName>
        <fullName evidence="3 11">Uracil phosphoribosyltransferase</fullName>
        <ecNumber evidence="3 11">2.4.2.9</ecNumber>
    </recommendedName>
    <alternativeName>
        <fullName evidence="10 11">UMP pyrophosphorylase</fullName>
    </alternativeName>
    <alternativeName>
        <fullName evidence="11">UPRTase</fullName>
    </alternativeName>
</protein>
<evidence type="ECO:0000256" key="2">
    <source>
        <dbReference type="ARBA" id="ARBA00009516"/>
    </source>
</evidence>
<dbReference type="PANTHER" id="PTHR32315:SF4">
    <property type="entry name" value="URACIL PHOSPHORIBOSYLTRANSFERASE, CHLOROPLASTIC"/>
    <property type="match status" value="1"/>
</dbReference>
<feature type="binding site" evidence="11">
    <location>
        <begin position="199"/>
        <end position="201"/>
    </location>
    <ligand>
        <name>uracil</name>
        <dbReference type="ChEBI" id="CHEBI:17568"/>
    </ligand>
</feature>
<comment type="caution">
    <text evidence="13">The sequence shown here is derived from an EMBL/GenBank/DDBJ whole genome shotgun (WGS) entry which is preliminary data.</text>
</comment>
<keyword evidence="5 11" id="KW-0328">Glycosyltransferase</keyword>
<accession>A0ABW4CBU5</accession>
<dbReference type="HAMAP" id="MF_01218_B">
    <property type="entry name" value="Upp_B"/>
    <property type="match status" value="1"/>
</dbReference>
<gene>
    <name evidence="11 13" type="primary">upp</name>
    <name evidence="13" type="ORF">ACFQ4Y_09870</name>
</gene>
<keyword evidence="14" id="KW-1185">Reference proteome</keyword>
<comment type="catalytic activity">
    <reaction evidence="11">
        <text>UMP + diphosphate = 5-phospho-alpha-D-ribose 1-diphosphate + uracil</text>
        <dbReference type="Rhea" id="RHEA:13017"/>
        <dbReference type="ChEBI" id="CHEBI:17568"/>
        <dbReference type="ChEBI" id="CHEBI:33019"/>
        <dbReference type="ChEBI" id="CHEBI:57865"/>
        <dbReference type="ChEBI" id="CHEBI:58017"/>
        <dbReference type="EC" id="2.4.2.9"/>
    </reaction>
</comment>
<evidence type="ECO:0000256" key="10">
    <source>
        <dbReference type="ARBA" id="ARBA00031082"/>
    </source>
</evidence>
<sequence>MSDVYVLDHPLIQHKVTYIRDKNTGTKEFRELVDEVAALMAYEITRDMPLQEVTVQTPVSESQCKVLAGKKLGLVPILRAGLGMVDGILRLIPAAKVGHIGLYRDPETLEPVQYYAKMPSDIGERELIVIDPMLATGGSASEAIRRIKDMGAKHIKLMCLIAAPEGIERVQKDHGDVNIYVAAVDEKLDENSYIVPGLGDAGDRLYGTR</sequence>
<evidence type="ECO:0000313" key="14">
    <source>
        <dbReference type="Proteomes" id="UP001597282"/>
    </source>
</evidence>
<reference evidence="14" key="1">
    <citation type="journal article" date="2019" name="Int. J. Syst. Evol. Microbiol.">
        <title>The Global Catalogue of Microorganisms (GCM) 10K type strain sequencing project: providing services to taxonomists for standard genome sequencing and annotation.</title>
        <authorList>
            <consortium name="The Broad Institute Genomics Platform"/>
            <consortium name="The Broad Institute Genome Sequencing Center for Infectious Disease"/>
            <person name="Wu L."/>
            <person name="Ma J."/>
        </authorList>
    </citation>
    <scope>NUCLEOTIDE SEQUENCE [LARGE SCALE GENOMIC DNA]</scope>
    <source>
        <strain evidence="14">S1</strain>
    </source>
</reference>
<feature type="binding site" evidence="11">
    <location>
        <position position="194"/>
    </location>
    <ligand>
        <name>uracil</name>
        <dbReference type="ChEBI" id="CHEBI:17568"/>
    </ligand>
</feature>
<dbReference type="GO" id="GO:0004845">
    <property type="term" value="F:uracil phosphoribosyltransferase activity"/>
    <property type="evidence" value="ECO:0007669"/>
    <property type="project" value="UniProtKB-EC"/>
</dbReference>
<evidence type="ECO:0000256" key="9">
    <source>
        <dbReference type="ARBA" id="ARBA00023134"/>
    </source>
</evidence>
<evidence type="ECO:0000256" key="8">
    <source>
        <dbReference type="ARBA" id="ARBA00022842"/>
    </source>
</evidence>
<comment type="activity regulation">
    <text evidence="11">Allosterically activated by GTP.</text>
</comment>
<keyword evidence="4 11" id="KW-0021">Allosteric enzyme</keyword>
<dbReference type="NCBIfam" id="NF001097">
    <property type="entry name" value="PRK00129.1"/>
    <property type="match status" value="1"/>
</dbReference>
<evidence type="ECO:0000256" key="1">
    <source>
        <dbReference type="ARBA" id="ARBA00005180"/>
    </source>
</evidence>
<dbReference type="Gene3D" id="3.40.50.2020">
    <property type="match status" value="1"/>
</dbReference>
<evidence type="ECO:0000256" key="6">
    <source>
        <dbReference type="ARBA" id="ARBA00022679"/>
    </source>
</evidence>
<dbReference type="CDD" id="cd06223">
    <property type="entry name" value="PRTases_typeI"/>
    <property type="match status" value="1"/>
</dbReference>
<feature type="binding site" evidence="11">
    <location>
        <position position="104"/>
    </location>
    <ligand>
        <name>5-phospho-alpha-D-ribose 1-diphosphate</name>
        <dbReference type="ChEBI" id="CHEBI:58017"/>
    </ligand>
</feature>
<evidence type="ECO:0000256" key="5">
    <source>
        <dbReference type="ARBA" id="ARBA00022676"/>
    </source>
</evidence>
<evidence type="ECO:0000256" key="3">
    <source>
        <dbReference type="ARBA" id="ARBA00011894"/>
    </source>
</evidence>
<organism evidence="13 14">
    <name type="scientific">Kroppenstedtia sanguinis</name>
    <dbReference type="NCBI Taxonomy" id="1380684"/>
    <lineage>
        <taxon>Bacteria</taxon>
        <taxon>Bacillati</taxon>
        <taxon>Bacillota</taxon>
        <taxon>Bacilli</taxon>
        <taxon>Bacillales</taxon>
        <taxon>Thermoactinomycetaceae</taxon>
        <taxon>Kroppenstedtia</taxon>
    </lineage>
</organism>
<keyword evidence="7 11" id="KW-0547">Nucleotide-binding</keyword>
<proteinExistence type="inferred from homology"/>
<keyword evidence="9 11" id="KW-0342">GTP-binding</keyword>
<dbReference type="EMBL" id="JBHTNU010000008">
    <property type="protein sequence ID" value="MFD1427230.1"/>
    <property type="molecule type" value="Genomic_DNA"/>
</dbReference>
<evidence type="ECO:0000256" key="11">
    <source>
        <dbReference type="HAMAP-Rule" id="MF_01218"/>
    </source>
</evidence>
<name>A0ABW4CBU5_9BACL</name>